<name>A0A914PZQ1_9BILA</name>
<evidence type="ECO:0000313" key="2">
    <source>
        <dbReference type="WBParaSite" id="PDA_v2.g23887.t1"/>
    </source>
</evidence>
<evidence type="ECO:0000313" key="1">
    <source>
        <dbReference type="Proteomes" id="UP000887578"/>
    </source>
</evidence>
<dbReference type="WBParaSite" id="PDA_v2.g23887.t1">
    <property type="protein sequence ID" value="PDA_v2.g23887.t1"/>
    <property type="gene ID" value="PDA_v2.g23887"/>
</dbReference>
<dbReference type="Proteomes" id="UP000887578">
    <property type="component" value="Unplaced"/>
</dbReference>
<keyword evidence="1" id="KW-1185">Reference proteome</keyword>
<accession>A0A914PZQ1</accession>
<sequence>MPGIDLKVDCHLGELGLKNCSKTDDNWKVMLNLGKMYHQEEGSDKNGWDKEMKRRETALTKVCFKEL</sequence>
<dbReference type="AlphaFoldDB" id="A0A914PZQ1"/>
<organism evidence="1 2">
    <name type="scientific">Panagrolaimus davidi</name>
    <dbReference type="NCBI Taxonomy" id="227884"/>
    <lineage>
        <taxon>Eukaryota</taxon>
        <taxon>Metazoa</taxon>
        <taxon>Ecdysozoa</taxon>
        <taxon>Nematoda</taxon>
        <taxon>Chromadorea</taxon>
        <taxon>Rhabditida</taxon>
        <taxon>Tylenchina</taxon>
        <taxon>Panagrolaimomorpha</taxon>
        <taxon>Panagrolaimoidea</taxon>
        <taxon>Panagrolaimidae</taxon>
        <taxon>Panagrolaimus</taxon>
    </lineage>
</organism>
<protein>
    <submittedName>
        <fullName evidence="2">Uncharacterized protein</fullName>
    </submittedName>
</protein>
<proteinExistence type="predicted"/>
<reference evidence="2" key="1">
    <citation type="submission" date="2022-11" db="UniProtKB">
        <authorList>
            <consortium name="WormBaseParasite"/>
        </authorList>
    </citation>
    <scope>IDENTIFICATION</scope>
</reference>